<name>A0AAJ3HUD3_PROHU</name>
<accession>A0AAJ3HUD3</accession>
<dbReference type="Proteomes" id="UP000078250">
    <property type="component" value="Unassembled WGS sequence"/>
</dbReference>
<feature type="transmembrane region" description="Helical" evidence="1">
    <location>
        <begin position="135"/>
        <end position="152"/>
    </location>
</feature>
<gene>
    <name evidence="2" type="ORF">M997_0775</name>
</gene>
<reference evidence="2 3" key="1">
    <citation type="submission" date="2016-04" db="EMBL/GenBank/DDBJ databases">
        <title>ATOL: Assembling a taxonomically balanced genome-scale reconstruction of the evolutionary history of the Enterobacteriaceae.</title>
        <authorList>
            <person name="Plunkett G.III."/>
            <person name="Neeno-Eckwall E.C."/>
            <person name="Glasner J.D."/>
            <person name="Perna N.T."/>
        </authorList>
    </citation>
    <scope>NUCLEOTIDE SEQUENCE [LARGE SCALE GENOMIC DNA]</scope>
    <source>
        <strain evidence="2 3">ATCC 700826</strain>
    </source>
</reference>
<dbReference type="EMBL" id="LXEV01000012">
    <property type="protein sequence ID" value="OAT49090.1"/>
    <property type="molecule type" value="Genomic_DNA"/>
</dbReference>
<dbReference type="AlphaFoldDB" id="A0AAJ3HUD3"/>
<keyword evidence="1" id="KW-1133">Transmembrane helix</keyword>
<organism evidence="2 3">
    <name type="scientific">Proteus hauseri ATCC 700826</name>
    <dbReference type="NCBI Taxonomy" id="1354271"/>
    <lineage>
        <taxon>Bacteria</taxon>
        <taxon>Pseudomonadati</taxon>
        <taxon>Pseudomonadota</taxon>
        <taxon>Gammaproteobacteria</taxon>
        <taxon>Enterobacterales</taxon>
        <taxon>Morganellaceae</taxon>
        <taxon>Proteus</taxon>
    </lineage>
</organism>
<sequence>MIVISYFFIGCAVGALIYFLRSRSTKKKKGSLIIIPFLGIAFMAGNYIFFSRDNNFYPIGSSSSIHIISYIAFAVILLFAHVISLHITNIGEKAVKNYHQLQNDGESKFTALINTVFISLLLLCLTFGFFIDQRLFFLSFVLMFVYQFMKRTPEKRFLRFQKILATSKIRSVAIGLVEIEGKITAGETLKSCLGNKACYGYFYYEYNVSKDKEGKKSYHQTHNENKINNFTMTDDTGSIEVLAADNPFIHLGIEPHKDFEAGNKRYKEYLIEPNTDYLLIGNAESINGKVVITCKPPHYLLGLSPSDYVTRWNNARPFRRNLSITVVIALLVIATIIITPIDYRDGLLTFYFNNISF</sequence>
<evidence type="ECO:0000313" key="2">
    <source>
        <dbReference type="EMBL" id="OAT49090.1"/>
    </source>
</evidence>
<protein>
    <submittedName>
        <fullName evidence="2">Uncharacterized protein</fullName>
    </submittedName>
</protein>
<keyword evidence="3" id="KW-1185">Reference proteome</keyword>
<evidence type="ECO:0000313" key="3">
    <source>
        <dbReference type="Proteomes" id="UP000078250"/>
    </source>
</evidence>
<feature type="transmembrane region" description="Helical" evidence="1">
    <location>
        <begin position="33"/>
        <end position="50"/>
    </location>
</feature>
<feature type="transmembrane region" description="Helical" evidence="1">
    <location>
        <begin position="6"/>
        <end position="21"/>
    </location>
</feature>
<feature type="transmembrane region" description="Helical" evidence="1">
    <location>
        <begin position="321"/>
        <end position="341"/>
    </location>
</feature>
<evidence type="ECO:0000256" key="1">
    <source>
        <dbReference type="SAM" id="Phobius"/>
    </source>
</evidence>
<comment type="caution">
    <text evidence="2">The sequence shown here is derived from an EMBL/GenBank/DDBJ whole genome shotgun (WGS) entry which is preliminary data.</text>
</comment>
<proteinExistence type="predicted"/>
<feature type="transmembrane region" description="Helical" evidence="1">
    <location>
        <begin position="70"/>
        <end position="88"/>
    </location>
</feature>
<keyword evidence="1" id="KW-0472">Membrane</keyword>
<feature type="transmembrane region" description="Helical" evidence="1">
    <location>
        <begin position="109"/>
        <end position="129"/>
    </location>
</feature>
<keyword evidence="1" id="KW-0812">Transmembrane</keyword>